<dbReference type="EC" id="2.7.13.3" evidence="3"/>
<evidence type="ECO:0000256" key="4">
    <source>
        <dbReference type="ARBA" id="ARBA00015735"/>
    </source>
</evidence>
<keyword evidence="9 12" id="KW-1133">Transmembrane helix</keyword>
<keyword evidence="10" id="KW-0902">Two-component regulatory system</keyword>
<dbReference type="SUPFAM" id="SSF47384">
    <property type="entry name" value="Homodimeric domain of signal transducing histidine kinase"/>
    <property type="match status" value="1"/>
</dbReference>
<evidence type="ECO:0000256" key="3">
    <source>
        <dbReference type="ARBA" id="ARBA00012438"/>
    </source>
</evidence>
<dbReference type="Gene3D" id="1.10.287.130">
    <property type="match status" value="1"/>
</dbReference>
<evidence type="ECO:0000256" key="6">
    <source>
        <dbReference type="ARBA" id="ARBA00022679"/>
    </source>
</evidence>
<dbReference type="Gene3D" id="3.30.565.10">
    <property type="entry name" value="Histidine kinase-like ATPase, C-terminal domain"/>
    <property type="match status" value="1"/>
</dbReference>
<evidence type="ECO:0000259" key="13">
    <source>
        <dbReference type="PROSITE" id="PS50109"/>
    </source>
</evidence>
<dbReference type="FunFam" id="3.30.565.10:FF:000006">
    <property type="entry name" value="Sensor histidine kinase WalK"/>
    <property type="match status" value="1"/>
</dbReference>
<name>A0A2Z5Y1Z8_9ENTE</name>
<comment type="catalytic activity">
    <reaction evidence="1">
        <text>ATP + protein L-histidine = ADP + protein N-phospho-L-histidine.</text>
        <dbReference type="EC" id="2.7.13.3"/>
    </reaction>
</comment>
<evidence type="ECO:0000259" key="14">
    <source>
        <dbReference type="PROSITE" id="PS50885"/>
    </source>
</evidence>
<reference evidence="15 16" key="1">
    <citation type="submission" date="2018-01" db="EMBL/GenBank/DDBJ databases">
        <title>Whole genome sequence of Melissococcus plutonius DAT561.</title>
        <authorList>
            <person name="Okumura K."/>
            <person name="Takamatsu D."/>
            <person name="Okura M."/>
        </authorList>
    </citation>
    <scope>NUCLEOTIDE SEQUENCE [LARGE SCALE GENOMIC DNA]</scope>
    <source>
        <strain evidence="15 16">DAT561</strain>
    </source>
</reference>
<dbReference type="Pfam" id="PF02518">
    <property type="entry name" value="HATPase_c"/>
    <property type="match status" value="1"/>
</dbReference>
<dbReference type="Pfam" id="PF18719">
    <property type="entry name" value="ArlS_N"/>
    <property type="match status" value="1"/>
</dbReference>
<evidence type="ECO:0000256" key="12">
    <source>
        <dbReference type="SAM" id="Phobius"/>
    </source>
</evidence>
<dbReference type="SUPFAM" id="SSF158472">
    <property type="entry name" value="HAMP domain-like"/>
    <property type="match status" value="1"/>
</dbReference>
<evidence type="ECO:0000313" key="15">
    <source>
        <dbReference type="EMBL" id="BBC60758.1"/>
    </source>
</evidence>
<keyword evidence="11 12" id="KW-0472">Membrane</keyword>
<dbReference type="CDD" id="cd00082">
    <property type="entry name" value="HisKA"/>
    <property type="match status" value="1"/>
</dbReference>
<dbReference type="InterPro" id="IPR005467">
    <property type="entry name" value="His_kinase_dom"/>
</dbReference>
<dbReference type="InterPro" id="IPR004358">
    <property type="entry name" value="Sig_transdc_His_kin-like_C"/>
</dbReference>
<dbReference type="PRINTS" id="PR00344">
    <property type="entry name" value="BCTRLSENSOR"/>
</dbReference>
<dbReference type="Pfam" id="PF00672">
    <property type="entry name" value="HAMP"/>
    <property type="match status" value="1"/>
</dbReference>
<dbReference type="GeneID" id="57043181"/>
<protein>
    <recommendedName>
        <fullName evidence="4">Signal transduction histidine-protein kinase ArlS</fullName>
        <ecNumber evidence="3">2.7.13.3</ecNumber>
    </recommendedName>
</protein>
<dbReference type="PROSITE" id="PS50109">
    <property type="entry name" value="HIS_KIN"/>
    <property type="match status" value="1"/>
</dbReference>
<evidence type="ECO:0000256" key="5">
    <source>
        <dbReference type="ARBA" id="ARBA00022553"/>
    </source>
</evidence>
<evidence type="ECO:0000256" key="2">
    <source>
        <dbReference type="ARBA" id="ARBA00004141"/>
    </source>
</evidence>
<dbReference type="PANTHER" id="PTHR45528">
    <property type="entry name" value="SENSOR HISTIDINE KINASE CPXA"/>
    <property type="match status" value="1"/>
</dbReference>
<dbReference type="Proteomes" id="UP000269226">
    <property type="component" value="Chromosome"/>
</dbReference>
<gene>
    <name evidence="15" type="ORF">DAT561_0623</name>
</gene>
<dbReference type="PROSITE" id="PS50885">
    <property type="entry name" value="HAMP"/>
    <property type="match status" value="1"/>
</dbReference>
<dbReference type="Pfam" id="PF00512">
    <property type="entry name" value="HisKA"/>
    <property type="match status" value="1"/>
</dbReference>
<dbReference type="InterPro" id="IPR003594">
    <property type="entry name" value="HATPase_dom"/>
</dbReference>
<evidence type="ECO:0000256" key="1">
    <source>
        <dbReference type="ARBA" id="ARBA00000085"/>
    </source>
</evidence>
<proteinExistence type="predicted"/>
<evidence type="ECO:0000256" key="11">
    <source>
        <dbReference type="ARBA" id="ARBA00023136"/>
    </source>
</evidence>
<evidence type="ECO:0000256" key="7">
    <source>
        <dbReference type="ARBA" id="ARBA00022692"/>
    </source>
</evidence>
<dbReference type="SUPFAM" id="SSF55874">
    <property type="entry name" value="ATPase domain of HSP90 chaperone/DNA topoisomerase II/histidine kinase"/>
    <property type="match status" value="1"/>
</dbReference>
<feature type="domain" description="HAMP" evidence="14">
    <location>
        <begin position="220"/>
        <end position="274"/>
    </location>
</feature>
<keyword evidence="8" id="KW-0418">Kinase</keyword>
<dbReference type="SMART" id="SM00388">
    <property type="entry name" value="HisKA"/>
    <property type="match status" value="1"/>
</dbReference>
<feature type="transmembrane region" description="Helical" evidence="12">
    <location>
        <begin position="20"/>
        <end position="43"/>
    </location>
</feature>
<keyword evidence="6 15" id="KW-0808">Transferase</keyword>
<evidence type="ECO:0000256" key="8">
    <source>
        <dbReference type="ARBA" id="ARBA00022777"/>
    </source>
</evidence>
<dbReference type="AlphaFoldDB" id="A0A2Z5Y1Z8"/>
<dbReference type="OMA" id="CERTQRM"/>
<dbReference type="InterPro" id="IPR041610">
    <property type="entry name" value="ArlS_N"/>
</dbReference>
<dbReference type="SMART" id="SM00387">
    <property type="entry name" value="HATPase_c"/>
    <property type="match status" value="1"/>
</dbReference>
<keyword evidence="7 12" id="KW-0812">Transmembrane</keyword>
<comment type="subcellular location">
    <subcellularLocation>
        <location evidence="2">Membrane</location>
        <topology evidence="2">Multi-pass membrane protein</topology>
    </subcellularLocation>
</comment>
<dbReference type="GO" id="GO:0000155">
    <property type="term" value="F:phosphorelay sensor kinase activity"/>
    <property type="evidence" value="ECO:0007669"/>
    <property type="project" value="InterPro"/>
</dbReference>
<evidence type="ECO:0000256" key="9">
    <source>
        <dbReference type="ARBA" id="ARBA00022989"/>
    </source>
</evidence>
<accession>A0A2Z5Y1Z8</accession>
<dbReference type="CDD" id="cd06225">
    <property type="entry name" value="HAMP"/>
    <property type="match status" value="1"/>
</dbReference>
<dbReference type="InterPro" id="IPR036890">
    <property type="entry name" value="HATPase_C_sf"/>
</dbReference>
<dbReference type="SMART" id="SM00304">
    <property type="entry name" value="HAMP"/>
    <property type="match status" value="1"/>
</dbReference>
<keyword evidence="5" id="KW-0597">Phosphoprotein</keyword>
<evidence type="ECO:0000313" key="16">
    <source>
        <dbReference type="Proteomes" id="UP000269226"/>
    </source>
</evidence>
<dbReference type="EMBL" id="AP018492">
    <property type="protein sequence ID" value="BBC60758.1"/>
    <property type="molecule type" value="Genomic_DNA"/>
</dbReference>
<feature type="transmembrane region" description="Helical" evidence="12">
    <location>
        <begin position="196"/>
        <end position="223"/>
    </location>
</feature>
<dbReference type="CDD" id="cd00075">
    <property type="entry name" value="HATPase"/>
    <property type="match status" value="1"/>
</dbReference>
<dbReference type="InterPro" id="IPR050398">
    <property type="entry name" value="HssS/ArlS-like"/>
</dbReference>
<evidence type="ECO:0000256" key="10">
    <source>
        <dbReference type="ARBA" id="ARBA00023012"/>
    </source>
</evidence>
<dbReference type="Gene3D" id="6.10.340.10">
    <property type="match status" value="1"/>
</dbReference>
<dbReference type="InterPro" id="IPR003660">
    <property type="entry name" value="HAMP_dom"/>
</dbReference>
<dbReference type="InterPro" id="IPR003661">
    <property type="entry name" value="HisK_dim/P_dom"/>
</dbReference>
<dbReference type="GO" id="GO:0016020">
    <property type="term" value="C:membrane"/>
    <property type="evidence" value="ECO:0007669"/>
    <property type="project" value="UniProtKB-SubCell"/>
</dbReference>
<dbReference type="RefSeq" id="WP_013774201.1">
    <property type="nucleotide sequence ID" value="NZ_AP018492.1"/>
</dbReference>
<dbReference type="FunFam" id="1.10.287.130:FF:000001">
    <property type="entry name" value="Two-component sensor histidine kinase"/>
    <property type="match status" value="1"/>
</dbReference>
<feature type="domain" description="Histidine kinase" evidence="13">
    <location>
        <begin position="282"/>
        <end position="499"/>
    </location>
</feature>
<organism evidence="15 16">
    <name type="scientific">Melissococcus plutonius</name>
    <dbReference type="NCBI Taxonomy" id="33970"/>
    <lineage>
        <taxon>Bacteria</taxon>
        <taxon>Bacillati</taxon>
        <taxon>Bacillota</taxon>
        <taxon>Bacilli</taxon>
        <taxon>Lactobacillales</taxon>
        <taxon>Enterococcaceae</taxon>
        <taxon>Melissococcus</taxon>
    </lineage>
</organism>
<dbReference type="InterPro" id="IPR036097">
    <property type="entry name" value="HisK_dim/P_sf"/>
</dbReference>
<dbReference type="PANTHER" id="PTHR45528:SF12">
    <property type="entry name" value="SENSOR HISTIDINE KINASE ARSS"/>
    <property type="match status" value="1"/>
</dbReference>
<sequence length="511" mass="59027">MSANQLRKKIKKELQGSSLAIKWALASSFFIFIVFTSFAFITYKTSVNLIVKKERTNLEYIIKGVTDRLSNITEDLTVTTTMNQLKTPMSTINDLDNKKIEIEGSLDELDSFIAELGAKPLFLTIYSNEKKLLFKTQPGYTTLLNTKNTKPKIQTIDQKTGFLITHPIYSKNKNKRIGYVQAFYELSSFYDMRSRLLVTLLILEVISLILSSILGFILPFYFLKPLKLLKNTMDTIRKDPQSDVHVPKLQSNDELSDLAEIFNEMLDRMRRYIEQQEQFVEDVSHELRTPVAIIEGHLSLLNRWGKEDPKILDESLTASLQEITRMKSLVQEMLDLSRVEQVDIQYASNTINAKQVIYQVFNNFKLIYPEFTITLDDDLAEEVMLNIYRNHLEQLLIVLLDNAVKYSTTRKEVHISISRTRDNFEVAIQDFGEGIPKVDLEKIFNRFYRVDKARARNKGGNGLGLSIAKKIVENYKGRIEVESVINQGTVFHIFIPIFIKEENNDESKKNQ</sequence>